<gene>
    <name evidence="2" type="ORF">SAMN06296036_117114</name>
</gene>
<evidence type="ECO:0000313" key="3">
    <source>
        <dbReference type="Proteomes" id="UP000192907"/>
    </source>
</evidence>
<accession>A0A1Y6CC48</accession>
<protein>
    <submittedName>
        <fullName evidence="2">Uncharacterized protein</fullName>
    </submittedName>
</protein>
<evidence type="ECO:0000313" key="2">
    <source>
        <dbReference type="EMBL" id="SMF55420.1"/>
    </source>
</evidence>
<dbReference type="STRING" id="1513793.SAMN06296036_117114"/>
<reference evidence="3" key="1">
    <citation type="submission" date="2017-04" db="EMBL/GenBank/DDBJ databases">
        <authorList>
            <person name="Varghese N."/>
            <person name="Submissions S."/>
        </authorList>
    </citation>
    <scope>NUCLEOTIDE SEQUENCE [LARGE SCALE GENOMIC DNA]</scope>
    <source>
        <strain evidence="3">RKEM611</strain>
    </source>
</reference>
<dbReference type="Proteomes" id="UP000192907">
    <property type="component" value="Unassembled WGS sequence"/>
</dbReference>
<name>A0A1Y6CC48_9BACT</name>
<sequence length="134" mass="14832">MTTKVSKVYSIDQASRHLGLSEADIWQKVECGQLICRMVHGQLMVYPSESEEPNINSQPQLITSGATGAQDETLRRLASIENTLAGALSSTANQREIDHLNRAVVEKDDEIKRLKHDLEDLSILANTLQSSLES</sequence>
<proteinExistence type="predicted"/>
<keyword evidence="1" id="KW-0175">Coiled coil</keyword>
<dbReference type="RefSeq" id="WP_132322002.1">
    <property type="nucleotide sequence ID" value="NZ_FWZT01000017.1"/>
</dbReference>
<feature type="coiled-coil region" evidence="1">
    <location>
        <begin position="97"/>
        <end position="131"/>
    </location>
</feature>
<dbReference type="EMBL" id="FWZT01000017">
    <property type="protein sequence ID" value="SMF55420.1"/>
    <property type="molecule type" value="Genomic_DNA"/>
</dbReference>
<keyword evidence="3" id="KW-1185">Reference proteome</keyword>
<evidence type="ECO:0000256" key="1">
    <source>
        <dbReference type="SAM" id="Coils"/>
    </source>
</evidence>
<organism evidence="2 3">
    <name type="scientific">Pseudobacteriovorax antillogorgiicola</name>
    <dbReference type="NCBI Taxonomy" id="1513793"/>
    <lineage>
        <taxon>Bacteria</taxon>
        <taxon>Pseudomonadati</taxon>
        <taxon>Bdellovibrionota</taxon>
        <taxon>Oligoflexia</taxon>
        <taxon>Oligoflexales</taxon>
        <taxon>Pseudobacteriovoracaceae</taxon>
        <taxon>Pseudobacteriovorax</taxon>
    </lineage>
</organism>
<dbReference type="AlphaFoldDB" id="A0A1Y6CC48"/>